<feature type="region of interest" description="Disordered" evidence="1">
    <location>
        <begin position="1314"/>
        <end position="1343"/>
    </location>
</feature>
<keyword evidence="2" id="KW-1133">Transmembrane helix</keyword>
<sequence length="1964" mass="214602">MEMFWRTKGKRIAAWLMIALIMATTIPFGSIRASADNTATGESGTVAVTITGQVMVPGNDDENTDTNNGNPYAGAKVTVTYPQSGSTPVTNEATTTDDGKFNISIGDWTLNTDNKYTVKVEPADVDKGTYDSYSSEEKTVTEDQVKTKKIELGAITLKEKSVPYSVTANAETSDHSEKDDAGEVKVENNVVTATPKEGYEITAVTVKKETADWKPDGETNDNWWNKNINASGAFVYEEFKDKTLDANYAFTVTFAKKQFTITYKISQNGKLILNSDAQNDKVEITTESGEDGSRNVPYTDSEYKIKAAVTDNKYHLTSFRVDNDEKLNENEINNSLKEKEYIFSEGIKQAHSIEVTAEIDTYTVSVTTDDGGIVEVNGSSEKNIIVDSGAEVAIIVKPNEGKTVKIFSVNGTPIQENNLTEDEDGTAVYKIENVNGDQNVTAEFEDIQNENEDSLAHAGLNLSDSGNNQIKADEDGNYYSSSAILKFKDGAKISLSQWGLGKTELNLTKTTIISSVYKGGIIGRKQISLNPSVKIVIDTTEPTIELSDDEKTIWKTETDTTVDITGTAVDENLKKVVWSATELTSDDVVLNQKQEAVLNENGNFEISGIQLAENQNIDRIYVYAIDKANQCSQAGVVTVYRDSAAPEITEVSLIPADIIKKYNFGNYYNANITVKVTAKDVNEKDGKSDYPAVGVKEIRIYSDDDTKVYTGTVSTQVSGTSDATIEVTVPLEEAGIFASLKEVHIKAVDALGNESKAYKLTEIKNHNGIVSDVLMLEKDAPVVKVTPQSDGKYENAKDGKTEYWYKEIPAIACEVTDQKDQTNGSGLAARTVTVNGDKLTSKAKNFMDSIAGSDQIVQEDSLTFSANDLQKVQEGENTVVTTYTDIAGNKTIDTKTICLDTHQPDVTRFNIEKKDASKILNIFTFGNYGNGVIKVTVTADDLHSDDSSEVPSAGLNEITLYVGEEAYQTKAVGSDNTAVFELPAETVLNEQKVYLDKKISAIVTDNVGNQSEKTLVTTANSNVKNSNLMIETVKPTITSVLSAEGYVGKNGIIYNNSDTGVSIKVEDKDSGIYNVKVSVNNKELVNVSYPDQKTVTESYEINTKDAVINADTNSYDMVITAIDNAGNEYSKTQRVYKDITAPEILSIDMEAAGNKEADGSVSYTETDYGYYFVENTKVTVTATDGSKEGDSGVKEIHYYTVDANGTKSSKQIVQADAEGKVTFVVQAGFKGQIYACAYDMLNNHEERYVTPSSLIIETAEQHAREKHIDFNKAAAASKDAKGNELYEKDVTVDVTVTDTFSGIRSVEWTVESPYDKENNQSGNVEISNQGAFSSGNADGWSQTKKDKNLVTELKKSFTVKNNSNEIKMHIKMTDRAGNTSEDELIFSIDKTKPEIKIAFDNETPDAENTTMFKENRVATITVTERNFEAADFKADITNTDGVIPELSAWQTTENTENPDQSVSTATITFAEDGDYTLSVSGKDKAANQAETVKADDFTIDKTRPVITVTYDNNNAVNGNYYAAARTATIQIEEHNFSESRVKITGTATDNGAGISFPQSGGFIGNGDVHTATITCGTDGLYNFNVEYTDMAGNIAETYTGEEYYVDLTEPEIEIVGIEDYSANNGDVIPQIVMSDTNFDTNGVNIELVGANQGSVAPEGSYTNQGNEETFTFQNFPKEQSYDDIYTINATLTDMAGNESNATVTFSVNRFGSVYVFDQTLKDIEGTYIQNEIDVKLQEVNVDSLEHDKIKVVVDTNGTPRTLEEGIDYQVQESGGNGQWYQYDYTIDKSLFAGDGRYIVTLYSEDIAGNVNENIDESKEAEISFGVDKTAPVVIPIDVESNAQYPVDTKAANVTVNDNLVLDSVEIYIGDKKCDYTVDGENYQFNIPNNTKKQDVTIMAVDAAGNKTNYVLNGILVTTNTFIRWYNNKPLFAGSIAGAAVVTGGGVGAAIALRSGRIKIRRKRK</sequence>
<evidence type="ECO:0000256" key="2">
    <source>
        <dbReference type="SAM" id="Phobius"/>
    </source>
</evidence>
<dbReference type="GO" id="GO:0004180">
    <property type="term" value="F:carboxypeptidase activity"/>
    <property type="evidence" value="ECO:0007669"/>
    <property type="project" value="UniProtKB-KW"/>
</dbReference>
<reference evidence="3 4" key="1">
    <citation type="submission" date="2018-08" db="EMBL/GenBank/DDBJ databases">
        <title>A genome reference for cultivated species of the human gut microbiota.</title>
        <authorList>
            <person name="Zou Y."/>
            <person name="Xue W."/>
            <person name="Luo G."/>
        </authorList>
    </citation>
    <scope>NUCLEOTIDE SEQUENCE [LARGE SCALE GENOMIC DNA]</scope>
    <source>
        <strain evidence="3 4">AF28-15</strain>
    </source>
</reference>
<evidence type="ECO:0000313" key="3">
    <source>
        <dbReference type="EMBL" id="RGQ44719.1"/>
    </source>
</evidence>
<feature type="transmembrane region" description="Helical" evidence="2">
    <location>
        <begin position="1930"/>
        <end position="1952"/>
    </location>
</feature>
<keyword evidence="2" id="KW-0472">Membrane</keyword>
<dbReference type="Proteomes" id="UP000283738">
    <property type="component" value="Unassembled WGS sequence"/>
</dbReference>
<keyword evidence="3" id="KW-0378">Hydrolase</keyword>
<evidence type="ECO:0000256" key="1">
    <source>
        <dbReference type="SAM" id="MobiDB-lite"/>
    </source>
</evidence>
<organism evidence="3 4">
    <name type="scientific">Roseburia inulinivorans</name>
    <dbReference type="NCBI Taxonomy" id="360807"/>
    <lineage>
        <taxon>Bacteria</taxon>
        <taxon>Bacillati</taxon>
        <taxon>Bacillota</taxon>
        <taxon>Clostridia</taxon>
        <taxon>Lachnospirales</taxon>
        <taxon>Lachnospiraceae</taxon>
        <taxon>Roseburia</taxon>
    </lineage>
</organism>
<dbReference type="EMBL" id="QRTF01000052">
    <property type="protein sequence ID" value="RGQ44719.1"/>
    <property type="molecule type" value="Genomic_DNA"/>
</dbReference>
<feature type="region of interest" description="Disordered" evidence="1">
    <location>
        <begin position="57"/>
        <end position="95"/>
    </location>
</feature>
<comment type="caution">
    <text evidence="3">The sequence shown here is derived from an EMBL/GenBank/DDBJ whole genome shotgun (WGS) entry which is preliminary data.</text>
</comment>
<gene>
    <name evidence="3" type="ORF">DWY96_16115</name>
</gene>
<feature type="compositionally biased region" description="Polar residues" evidence="1">
    <location>
        <begin position="1319"/>
        <end position="1342"/>
    </location>
</feature>
<accession>A0A3R5ZZ87</accession>
<keyword evidence="3" id="KW-0645">Protease</keyword>
<keyword evidence="3" id="KW-0121">Carboxypeptidase</keyword>
<proteinExistence type="predicted"/>
<dbReference type="RefSeq" id="WP_118112047.1">
    <property type="nucleotide sequence ID" value="NZ_QRTF01000052.1"/>
</dbReference>
<keyword evidence="2" id="KW-0812">Transmembrane</keyword>
<evidence type="ECO:0000313" key="4">
    <source>
        <dbReference type="Proteomes" id="UP000283738"/>
    </source>
</evidence>
<protein>
    <submittedName>
        <fullName evidence="3">Carboxypeptidase regulatory-like domain-containing protein</fullName>
    </submittedName>
</protein>
<feature type="compositionally biased region" description="Polar residues" evidence="1">
    <location>
        <begin position="80"/>
        <end position="95"/>
    </location>
</feature>
<name>A0A3R5ZZ87_9FIRM</name>